<protein>
    <submittedName>
        <fullName evidence="3">Alginate export family protein</fullName>
    </submittedName>
</protein>
<dbReference type="EMBL" id="JACXWD010000025">
    <property type="protein sequence ID" value="MBD3868209.1"/>
    <property type="molecule type" value="Genomic_DNA"/>
</dbReference>
<evidence type="ECO:0000313" key="4">
    <source>
        <dbReference type="Proteomes" id="UP000648239"/>
    </source>
</evidence>
<dbReference type="InterPro" id="IPR023614">
    <property type="entry name" value="Porin_dom_sf"/>
</dbReference>
<feature type="chain" id="PRO_5035322663" evidence="1">
    <location>
        <begin position="25"/>
        <end position="403"/>
    </location>
</feature>
<evidence type="ECO:0000313" key="3">
    <source>
        <dbReference type="EMBL" id="MBD3868209.1"/>
    </source>
</evidence>
<evidence type="ECO:0000259" key="2">
    <source>
        <dbReference type="Pfam" id="PF13372"/>
    </source>
</evidence>
<comment type="caution">
    <text evidence="3">The sequence shown here is derived from an EMBL/GenBank/DDBJ whole genome shotgun (WGS) entry which is preliminary data.</text>
</comment>
<feature type="domain" description="Alginate export" evidence="2">
    <location>
        <begin position="72"/>
        <end position="290"/>
    </location>
</feature>
<dbReference type="Proteomes" id="UP000648239">
    <property type="component" value="Unassembled WGS sequence"/>
</dbReference>
<feature type="signal peptide" evidence="1">
    <location>
        <begin position="1"/>
        <end position="24"/>
    </location>
</feature>
<reference evidence="3 4" key="1">
    <citation type="submission" date="2020-08" db="EMBL/GenBank/DDBJ databases">
        <title>Acidobacteriota in marine sediments use diverse sulfur dissimilation pathways.</title>
        <authorList>
            <person name="Wasmund K."/>
        </authorList>
    </citation>
    <scope>NUCLEOTIDE SEQUENCE [LARGE SCALE GENOMIC DNA]</scope>
    <source>
        <strain evidence="3">MAG AM4</strain>
    </source>
</reference>
<dbReference type="AlphaFoldDB" id="A0A8J6Y2W9"/>
<dbReference type="InterPro" id="IPR025388">
    <property type="entry name" value="Alginate_export_dom"/>
</dbReference>
<dbReference type="Gene3D" id="2.40.160.10">
    <property type="entry name" value="Porin"/>
    <property type="match status" value="1"/>
</dbReference>
<evidence type="ECO:0000256" key="1">
    <source>
        <dbReference type="SAM" id="SignalP"/>
    </source>
</evidence>
<name>A0A8J6Y2W9_9BACT</name>
<sequence>MSRTSKSILTAAAILLLVVPVAVAGDELTEALKDGKVNADLRLRYETVEQDNIEEDAEALTFRVRLGYTTGKWFNLSSKVEFAANTAVGIDDYNSSANGMGQYPLIADPQDTQMVQAYLAYNLAGHTTVKAGRQRIILDNARFIGNVGWRQLEQTFDGVSAVTTPIDNFTGVFAHLTNTNQVQGEHNPLRSTDLNADVEVLNASWKFGVGTVTGYGYFADMEDAPALSNQTLGVRFTGKRALNNNMALLYTAEFAQQSDYSDGMSVIDAEYIHGILGLGMKKVSVQVGYELLGSNEGMFGFFTPLATLHAHNGWADMFLGTPSEGLEDTYLNVTGEVAGLKLVGVYHDFSSDFGGMDYGSEIDLMVAKKFGKHYSGMIKFADYSSDGYSVDTTKIWVMAGASF</sequence>
<proteinExistence type="predicted"/>
<gene>
    <name evidence="3" type="ORF">IFK94_08785</name>
</gene>
<dbReference type="Pfam" id="PF13372">
    <property type="entry name" value="Alginate_exp"/>
    <property type="match status" value="1"/>
</dbReference>
<keyword evidence="1" id="KW-0732">Signal</keyword>
<accession>A0A8J6Y2W9</accession>
<organism evidence="3 4">
    <name type="scientific">Candidatus Polarisedimenticola svalbardensis</name>
    <dbReference type="NCBI Taxonomy" id="2886004"/>
    <lineage>
        <taxon>Bacteria</taxon>
        <taxon>Pseudomonadati</taxon>
        <taxon>Acidobacteriota</taxon>
        <taxon>Candidatus Polarisedimenticolia</taxon>
        <taxon>Candidatus Polarisedimenticolales</taxon>
        <taxon>Candidatus Polarisedimenticolaceae</taxon>
        <taxon>Candidatus Polarisedimenticola</taxon>
    </lineage>
</organism>